<reference evidence="2" key="1">
    <citation type="submission" date="2023-07" db="EMBL/GenBank/DDBJ databases">
        <authorList>
            <consortium name="AG Swart"/>
            <person name="Singh M."/>
            <person name="Singh A."/>
            <person name="Seah K."/>
            <person name="Emmerich C."/>
        </authorList>
    </citation>
    <scope>NUCLEOTIDE SEQUENCE</scope>
    <source>
        <strain evidence="2">DP1</strain>
    </source>
</reference>
<keyword evidence="1" id="KW-1133">Transmembrane helix</keyword>
<evidence type="ECO:0000313" key="3">
    <source>
        <dbReference type="Proteomes" id="UP001295684"/>
    </source>
</evidence>
<evidence type="ECO:0000256" key="1">
    <source>
        <dbReference type="SAM" id="Phobius"/>
    </source>
</evidence>
<name>A0AAD1UBC1_EUPCR</name>
<feature type="transmembrane region" description="Helical" evidence="1">
    <location>
        <begin position="6"/>
        <end position="28"/>
    </location>
</feature>
<organism evidence="2 3">
    <name type="scientific">Euplotes crassus</name>
    <dbReference type="NCBI Taxonomy" id="5936"/>
    <lineage>
        <taxon>Eukaryota</taxon>
        <taxon>Sar</taxon>
        <taxon>Alveolata</taxon>
        <taxon>Ciliophora</taxon>
        <taxon>Intramacronucleata</taxon>
        <taxon>Spirotrichea</taxon>
        <taxon>Hypotrichia</taxon>
        <taxon>Euplotida</taxon>
        <taxon>Euplotidae</taxon>
        <taxon>Moneuplotes</taxon>
    </lineage>
</organism>
<sequence length="64" mass="7787">MIEWMLIIIAFNLSFLVVFPKFLTYLIFRLFQITLLFLFFCLFQNFLLLGHFLTDFFLLCLPLL</sequence>
<protein>
    <submittedName>
        <fullName evidence="2">Uncharacterized protein</fullName>
    </submittedName>
</protein>
<proteinExistence type="predicted"/>
<feature type="transmembrane region" description="Helical" evidence="1">
    <location>
        <begin position="35"/>
        <end position="54"/>
    </location>
</feature>
<keyword evidence="1" id="KW-0472">Membrane</keyword>
<accession>A0AAD1UBC1</accession>
<dbReference type="AlphaFoldDB" id="A0AAD1UBC1"/>
<evidence type="ECO:0000313" key="2">
    <source>
        <dbReference type="EMBL" id="CAI2363699.1"/>
    </source>
</evidence>
<gene>
    <name evidence="2" type="ORF">ECRASSUSDP1_LOCUS5036</name>
</gene>
<dbReference type="Proteomes" id="UP001295684">
    <property type="component" value="Unassembled WGS sequence"/>
</dbReference>
<keyword evidence="3" id="KW-1185">Reference proteome</keyword>
<keyword evidence="1" id="KW-0812">Transmembrane</keyword>
<dbReference type="EMBL" id="CAMPGE010004848">
    <property type="protein sequence ID" value="CAI2363699.1"/>
    <property type="molecule type" value="Genomic_DNA"/>
</dbReference>
<comment type="caution">
    <text evidence="2">The sequence shown here is derived from an EMBL/GenBank/DDBJ whole genome shotgun (WGS) entry which is preliminary data.</text>
</comment>